<evidence type="ECO:0000313" key="10">
    <source>
        <dbReference type="EMBL" id="QGN37313.1"/>
    </source>
</evidence>
<evidence type="ECO:0000256" key="7">
    <source>
        <dbReference type="PIRSR" id="PIRSR036979-1"/>
    </source>
</evidence>
<comment type="cofactor">
    <cofactor evidence="5 7">
        <name>Mn(2+)</name>
        <dbReference type="ChEBI" id="CHEBI:29035"/>
    </cofactor>
    <text evidence="5 7">Binds 2 manganese ions per subunit.</text>
</comment>
<dbReference type="RefSeq" id="WP_154679773.1">
    <property type="nucleotide sequence ID" value="NZ_CP046115.1"/>
</dbReference>
<dbReference type="Gene3D" id="3.40.800.10">
    <property type="entry name" value="Ureohydrolase domain"/>
    <property type="match status" value="1"/>
</dbReference>
<keyword evidence="3 5" id="KW-0369">Histidine metabolism</keyword>
<dbReference type="HAMAP" id="MF_00737">
    <property type="entry name" value="Formimidoylglutam"/>
    <property type="match status" value="1"/>
</dbReference>
<gene>
    <name evidence="5" type="primary">hutG</name>
    <name evidence="10" type="ORF">GJ746_08365</name>
</gene>
<evidence type="ECO:0000256" key="1">
    <source>
        <dbReference type="ARBA" id="ARBA00022723"/>
    </source>
</evidence>
<feature type="binding site" evidence="5 7">
    <location>
        <position position="130"/>
    </location>
    <ligand>
        <name>Mn(2+)</name>
        <dbReference type="ChEBI" id="CHEBI:29035"/>
        <label>1</label>
    </ligand>
</feature>
<dbReference type="InterPro" id="IPR023696">
    <property type="entry name" value="Ureohydrolase_dom_sf"/>
</dbReference>
<feature type="binding site" evidence="7">
    <location>
        <position position="157"/>
    </location>
    <ligand>
        <name>Mn(2+)</name>
        <dbReference type="ChEBI" id="CHEBI:29035"/>
        <label>1</label>
    </ligand>
</feature>
<dbReference type="NCBIfam" id="TIGR01227">
    <property type="entry name" value="hutG"/>
    <property type="match status" value="1"/>
</dbReference>
<dbReference type="GO" id="GO:0019557">
    <property type="term" value="P:L-histidine catabolic process to glutamate and formate"/>
    <property type="evidence" value="ECO:0007669"/>
    <property type="project" value="UniProtKB-UniPathway"/>
</dbReference>
<evidence type="ECO:0000256" key="2">
    <source>
        <dbReference type="ARBA" id="ARBA00022801"/>
    </source>
</evidence>
<evidence type="ECO:0000256" key="9">
    <source>
        <dbReference type="RuleBase" id="RU003684"/>
    </source>
</evidence>
<dbReference type="CDD" id="cd09988">
    <property type="entry name" value="Formimidoylglutamase"/>
    <property type="match status" value="1"/>
</dbReference>
<dbReference type="InterPro" id="IPR020855">
    <property type="entry name" value="Ureohydrolase_Mn_BS"/>
</dbReference>
<comment type="catalytic activity">
    <reaction evidence="5">
        <text>N-formimidoyl-L-glutamate + H2O = formamide + L-glutamate</text>
        <dbReference type="Rhea" id="RHEA:22492"/>
        <dbReference type="ChEBI" id="CHEBI:15377"/>
        <dbReference type="ChEBI" id="CHEBI:16397"/>
        <dbReference type="ChEBI" id="CHEBI:29985"/>
        <dbReference type="ChEBI" id="CHEBI:58928"/>
        <dbReference type="EC" id="3.5.3.8"/>
    </reaction>
</comment>
<feature type="binding site" evidence="5">
    <location>
        <position position="246"/>
    </location>
    <ligand>
        <name>Mn(2+)</name>
        <dbReference type="ChEBI" id="CHEBI:29035"/>
        <label>2</label>
    </ligand>
</feature>
<evidence type="ECO:0000256" key="6">
    <source>
        <dbReference type="NCBIfam" id="TIGR01227"/>
    </source>
</evidence>
<keyword evidence="2 5" id="KW-0378">Hydrolase</keyword>
<dbReference type="SUPFAM" id="SSF52768">
    <property type="entry name" value="Arginase/deacetylase"/>
    <property type="match status" value="1"/>
</dbReference>
<evidence type="ECO:0000256" key="5">
    <source>
        <dbReference type="HAMAP-Rule" id="MF_00737"/>
    </source>
</evidence>
<feature type="binding site" evidence="7">
    <location>
        <position position="248"/>
    </location>
    <ligand>
        <name>Mn(2+)</name>
        <dbReference type="ChEBI" id="CHEBI:29035"/>
        <label>1</label>
    </ligand>
</feature>
<proteinExistence type="inferred from homology"/>
<dbReference type="PROSITE" id="PS51409">
    <property type="entry name" value="ARGINASE_2"/>
    <property type="match status" value="1"/>
</dbReference>
<evidence type="ECO:0000256" key="4">
    <source>
        <dbReference type="ARBA" id="ARBA00023211"/>
    </source>
</evidence>
<protein>
    <recommendedName>
        <fullName evidence="5 6">Formimidoylglutamase</fullName>
        <ecNumber evidence="5 6">3.5.3.8</ecNumber>
    </recommendedName>
    <alternativeName>
        <fullName evidence="5">Formiminoglutamase</fullName>
    </alternativeName>
    <alternativeName>
        <fullName evidence="5">Formiminoglutamate hydrolase</fullName>
    </alternativeName>
</protein>
<reference evidence="10 11" key="1">
    <citation type="submission" date="2019-11" db="EMBL/GenBank/DDBJ databases">
        <title>Isolation and Application of One Kind of P-Hydroxybenzoic Acid Degrading Bacterium in Mitigating Cropping Obstacle of Cucumber.</title>
        <authorList>
            <person name="Wu F."/>
            <person name="An Y."/>
        </authorList>
    </citation>
    <scope>NUCLEOTIDE SEQUENCE [LARGE SCALE GENOMIC DNA]</scope>
    <source>
        <strain evidence="10 11">P620</strain>
    </source>
</reference>
<dbReference type="EMBL" id="CP046115">
    <property type="protein sequence ID" value="QGN37313.1"/>
    <property type="molecule type" value="Genomic_DNA"/>
</dbReference>
<comment type="pathway">
    <text evidence="5">Amino-acid degradation; L-histidine degradation into L-glutamate; L-glutamate from N-formimidoyl-L-glutamate (hydrolase route): step 1/1.</text>
</comment>
<dbReference type="AlphaFoldDB" id="A0A6B8MSG5"/>
<keyword evidence="1 5" id="KW-0479">Metal-binding</keyword>
<dbReference type="PRINTS" id="PR00116">
    <property type="entry name" value="ARGINASE"/>
</dbReference>
<evidence type="ECO:0000313" key="11">
    <source>
        <dbReference type="Proteomes" id="UP000427108"/>
    </source>
</evidence>
<dbReference type="Proteomes" id="UP000427108">
    <property type="component" value="Chromosome"/>
</dbReference>
<comment type="function">
    <text evidence="5">Catalyzes the conversion of N-formimidoyl-L-glutamate to L-glutamate and formamide.</text>
</comment>
<dbReference type="OrthoDB" id="9789727at2"/>
<comment type="similarity">
    <text evidence="5 8 9">Belongs to the arginase family.</text>
</comment>
<dbReference type="EC" id="3.5.3.8" evidence="5 6"/>
<feature type="binding site" evidence="5">
    <location>
        <position position="157"/>
    </location>
    <ligand>
        <name>Mn(2+)</name>
        <dbReference type="ChEBI" id="CHEBI:29035"/>
        <label>2</label>
    </ligand>
</feature>
<feature type="binding site" evidence="5 7">
    <location>
        <position position="155"/>
    </location>
    <ligand>
        <name>Mn(2+)</name>
        <dbReference type="ChEBI" id="CHEBI:29035"/>
        <label>1</label>
    </ligand>
</feature>
<keyword evidence="4 5" id="KW-0464">Manganese</keyword>
<dbReference type="InterPro" id="IPR005923">
    <property type="entry name" value="HutG"/>
</dbReference>
<evidence type="ECO:0000256" key="3">
    <source>
        <dbReference type="ARBA" id="ARBA00022808"/>
    </source>
</evidence>
<dbReference type="PROSITE" id="PS01053">
    <property type="entry name" value="ARGINASE_1"/>
    <property type="match status" value="1"/>
</dbReference>
<feature type="binding site" evidence="5">
    <location>
        <position position="155"/>
    </location>
    <ligand>
        <name>Mn(2+)</name>
        <dbReference type="ChEBI" id="CHEBI:29035"/>
        <label>2</label>
    </ligand>
</feature>
<dbReference type="GO" id="GO:0008783">
    <property type="term" value="F:agmatinase activity"/>
    <property type="evidence" value="ECO:0007669"/>
    <property type="project" value="TreeGrafter"/>
</dbReference>
<dbReference type="GO" id="GO:0030145">
    <property type="term" value="F:manganese ion binding"/>
    <property type="evidence" value="ECO:0007669"/>
    <property type="project" value="UniProtKB-UniRule"/>
</dbReference>
<feature type="binding site" evidence="5 7">
    <location>
        <position position="246"/>
    </location>
    <ligand>
        <name>Mn(2+)</name>
        <dbReference type="ChEBI" id="CHEBI:29035"/>
        <label>1</label>
    </ligand>
</feature>
<dbReference type="PIRSF" id="PIRSF036979">
    <property type="entry name" value="Arginase"/>
    <property type="match status" value="1"/>
</dbReference>
<dbReference type="InterPro" id="IPR006035">
    <property type="entry name" value="Ureohydrolase"/>
</dbReference>
<feature type="binding site" evidence="5 7">
    <location>
        <position position="159"/>
    </location>
    <ligand>
        <name>Mn(2+)</name>
        <dbReference type="ChEBI" id="CHEBI:29035"/>
        <label>1</label>
    </ligand>
</feature>
<sequence>MNLWLPTLAELWQGRDDSTEAANALRLFQTIHRAGRFEPQAVSGDIALLGFACDEGVRRNKGRTGAAKGPETLRRALANMASHDGHDRCVDMGTISAVGEALEEAQQGLREAVTACQRAGKRTLVLGGGHETAFGHGAGVLDAFPAEEVGIINLDAHLDLRFADRASSGTPFRQLALVCEAQRRAFHYTCIGVSRAANTQALLDEAARREVTIIEDLEVLHSLEARVIPEIERNIARYDRLYLTIDLDVLPAREMPAVSAPAALGIPLAMLLRIIEPLCRSGKLQAVDLVEFNPQYDIDSQGARAAARLAWQIAHWWR</sequence>
<dbReference type="GO" id="GO:0050415">
    <property type="term" value="F:formimidoylglutamase activity"/>
    <property type="evidence" value="ECO:0007669"/>
    <property type="project" value="UniProtKB-UniRule"/>
</dbReference>
<evidence type="ECO:0000256" key="8">
    <source>
        <dbReference type="PROSITE-ProRule" id="PRU00742"/>
    </source>
</evidence>
<dbReference type="UniPathway" id="UPA00379">
    <property type="reaction ID" value="UER00552"/>
</dbReference>
<dbReference type="GO" id="GO:0019556">
    <property type="term" value="P:L-histidine catabolic process to glutamate and formamide"/>
    <property type="evidence" value="ECO:0007669"/>
    <property type="project" value="UniProtKB-UniRule"/>
</dbReference>
<dbReference type="PANTHER" id="PTHR11358:SF35">
    <property type="entry name" value="FORMIMIDOYLGLUTAMASE"/>
    <property type="match status" value="1"/>
</dbReference>
<dbReference type="GO" id="GO:0033389">
    <property type="term" value="P:putrescine biosynthetic process from arginine, via agmatine"/>
    <property type="evidence" value="ECO:0007669"/>
    <property type="project" value="TreeGrafter"/>
</dbReference>
<dbReference type="Pfam" id="PF00491">
    <property type="entry name" value="Arginase"/>
    <property type="match status" value="1"/>
</dbReference>
<dbReference type="PANTHER" id="PTHR11358">
    <property type="entry name" value="ARGINASE/AGMATINASE"/>
    <property type="match status" value="1"/>
</dbReference>
<accession>A0A6B8MSG5</accession>
<organism evidence="10 11">
    <name type="scientific">Klebsiella oxytoca</name>
    <dbReference type="NCBI Taxonomy" id="571"/>
    <lineage>
        <taxon>Bacteria</taxon>
        <taxon>Pseudomonadati</taxon>
        <taxon>Pseudomonadota</taxon>
        <taxon>Gammaproteobacteria</taxon>
        <taxon>Enterobacterales</taxon>
        <taxon>Enterobacteriaceae</taxon>
        <taxon>Klebsiella/Raoultella group</taxon>
        <taxon>Klebsiella</taxon>
    </lineage>
</organism>
<name>A0A6B8MSG5_KLEOX</name>
<feature type="binding site" evidence="5">
    <location>
        <position position="248"/>
    </location>
    <ligand>
        <name>Mn(2+)</name>
        <dbReference type="ChEBI" id="CHEBI:29035"/>
        <label>2</label>
    </ligand>
</feature>